<gene>
    <name evidence="2" type="ORF">Ga0609869_001473</name>
</gene>
<sequence length="283" mass="31633">MWRAIRVFFVGLAVAIAGVWLLSQPRNDRDWRADYARQPQVARGADAPVLRNIRNWSYAPDGTPTATPWIERALDPGALRQAWFVVEPFGPSPAIAHTMFAFEFEDGAVFVASIEARREVGESYSAVKAALLPIYEYIVVWTTERDMYANSEFVTGDQLFLYRLDIPLAHQRAILGAMIDRTEALQTQPRWYNTLFANCSNLLARVVNGLQAGAVPLHYSWILTGYADSYLHRLGYIGLGEGFATTERRAHISPLIPRAYGQTDPAAFSARLRALMDGRAVPG</sequence>
<protein>
    <recommendedName>
        <fullName evidence="1">Lnb N-terminal periplasmic domain-containing protein</fullName>
    </recommendedName>
</protein>
<evidence type="ECO:0000313" key="3">
    <source>
        <dbReference type="Proteomes" id="UP001560019"/>
    </source>
</evidence>
<dbReference type="Pfam" id="PF13387">
    <property type="entry name" value="Lnb_N"/>
    <property type="match status" value="1"/>
</dbReference>
<evidence type="ECO:0000259" key="1">
    <source>
        <dbReference type="Pfam" id="PF13387"/>
    </source>
</evidence>
<evidence type="ECO:0000313" key="2">
    <source>
        <dbReference type="EMBL" id="MEX5728120.1"/>
    </source>
</evidence>
<comment type="caution">
    <text evidence="2">The sequence shown here is derived from an EMBL/GenBank/DDBJ whole genome shotgun (WGS) entry which is preliminary data.</text>
</comment>
<name>A0ABV3XS12_9RHOB</name>
<accession>A0ABV3XS12</accession>
<dbReference type="InterPro" id="IPR025178">
    <property type="entry name" value="Lnb_N"/>
</dbReference>
<keyword evidence="3" id="KW-1185">Reference proteome</keyword>
<dbReference type="EMBL" id="JBEHHI010000001">
    <property type="protein sequence ID" value="MEX5728120.1"/>
    <property type="molecule type" value="Genomic_DNA"/>
</dbReference>
<feature type="domain" description="Lnb N-terminal periplasmic" evidence="1">
    <location>
        <begin position="69"/>
        <end position="211"/>
    </location>
</feature>
<organism evidence="2 3">
    <name type="scientific">Rhodovulum iodosum</name>
    <dbReference type="NCBI Taxonomy" id="68291"/>
    <lineage>
        <taxon>Bacteria</taxon>
        <taxon>Pseudomonadati</taxon>
        <taxon>Pseudomonadota</taxon>
        <taxon>Alphaproteobacteria</taxon>
        <taxon>Rhodobacterales</taxon>
        <taxon>Paracoccaceae</taxon>
        <taxon>Rhodovulum</taxon>
    </lineage>
</organism>
<dbReference type="RefSeq" id="WP_170168877.1">
    <property type="nucleotide sequence ID" value="NZ_JBEHHI010000001.1"/>
</dbReference>
<proteinExistence type="predicted"/>
<dbReference type="Proteomes" id="UP001560019">
    <property type="component" value="Unassembled WGS sequence"/>
</dbReference>
<reference evidence="2 3" key="1">
    <citation type="submission" date="2024-06" db="EMBL/GenBank/DDBJ databases">
        <title>Genome of Rhodovulum iodosum, a marine photoferrotroph.</title>
        <authorList>
            <person name="Bianchini G."/>
            <person name="Nikeleit V."/>
            <person name="Kappler A."/>
            <person name="Bryce C."/>
            <person name="Sanchez-Baracaldo P."/>
        </authorList>
    </citation>
    <scope>NUCLEOTIDE SEQUENCE [LARGE SCALE GENOMIC DNA]</scope>
    <source>
        <strain evidence="2 3">UT/N1</strain>
    </source>
</reference>